<evidence type="ECO:0000256" key="2">
    <source>
        <dbReference type="ARBA" id="ARBA00022692"/>
    </source>
</evidence>
<evidence type="ECO:0000256" key="1">
    <source>
        <dbReference type="ARBA" id="ARBA00004370"/>
    </source>
</evidence>
<accession>Q116Z0</accession>
<dbReference type="GO" id="GO:0055085">
    <property type="term" value="P:transmembrane transport"/>
    <property type="evidence" value="ECO:0007669"/>
    <property type="project" value="InterPro"/>
</dbReference>
<name>Q116Z0_TRIEI</name>
<evidence type="ECO:0000259" key="6">
    <source>
        <dbReference type="Pfam" id="PF00924"/>
    </source>
</evidence>
<feature type="transmembrane region" description="Helical" evidence="5">
    <location>
        <begin position="99"/>
        <end position="120"/>
    </location>
</feature>
<dbReference type="EMBL" id="CP000393">
    <property type="protein sequence ID" value="ABG50434.1"/>
    <property type="molecule type" value="Genomic_DNA"/>
</dbReference>
<dbReference type="PANTHER" id="PTHR30566:SF5">
    <property type="entry name" value="MECHANOSENSITIVE ION CHANNEL PROTEIN 1, MITOCHONDRIAL-RELATED"/>
    <property type="match status" value="1"/>
</dbReference>
<feature type="transmembrane region" description="Helical" evidence="5">
    <location>
        <begin position="166"/>
        <end position="189"/>
    </location>
</feature>
<proteinExistence type="predicted"/>
<feature type="transmembrane region" description="Helical" evidence="5">
    <location>
        <begin position="16"/>
        <end position="37"/>
    </location>
</feature>
<feature type="transmembrane region" description="Helical" evidence="5">
    <location>
        <begin position="74"/>
        <end position="93"/>
    </location>
</feature>
<evidence type="ECO:0000313" key="7">
    <source>
        <dbReference type="EMBL" id="ABG50434.1"/>
    </source>
</evidence>
<dbReference type="InterPro" id="IPR023408">
    <property type="entry name" value="MscS_beta-dom_sf"/>
</dbReference>
<dbReference type="InterPro" id="IPR006685">
    <property type="entry name" value="MscS_channel_2nd"/>
</dbReference>
<organism evidence="7">
    <name type="scientific">Trichodesmium erythraeum (strain IMS101)</name>
    <dbReference type="NCBI Taxonomy" id="203124"/>
    <lineage>
        <taxon>Bacteria</taxon>
        <taxon>Bacillati</taxon>
        <taxon>Cyanobacteriota</taxon>
        <taxon>Cyanophyceae</taxon>
        <taxon>Oscillatoriophycideae</taxon>
        <taxon>Oscillatoriales</taxon>
        <taxon>Microcoleaceae</taxon>
        <taxon>Trichodesmium</taxon>
    </lineage>
</organism>
<dbReference type="SUPFAM" id="SSF50182">
    <property type="entry name" value="Sm-like ribonucleoproteins"/>
    <property type="match status" value="1"/>
</dbReference>
<dbReference type="KEGG" id="ter:Tery_1065"/>
<evidence type="ECO:0000256" key="3">
    <source>
        <dbReference type="ARBA" id="ARBA00022989"/>
    </source>
</evidence>
<gene>
    <name evidence="7" type="ordered locus">Tery_1065</name>
</gene>
<dbReference type="RefSeq" id="WP_011610820.1">
    <property type="nucleotide sequence ID" value="NC_008312.1"/>
</dbReference>
<keyword evidence="2 5" id="KW-0812">Transmembrane</keyword>
<dbReference type="PANTHER" id="PTHR30566">
    <property type="entry name" value="YNAI-RELATED MECHANOSENSITIVE ION CHANNEL"/>
    <property type="match status" value="1"/>
</dbReference>
<feature type="domain" description="Mechanosensitive ion channel MscS" evidence="6">
    <location>
        <begin position="192"/>
        <end position="259"/>
    </location>
</feature>
<dbReference type="Gene3D" id="2.30.30.60">
    <property type="match status" value="1"/>
</dbReference>
<keyword evidence="3 5" id="KW-1133">Transmembrane helix</keyword>
<evidence type="ECO:0000256" key="4">
    <source>
        <dbReference type="ARBA" id="ARBA00023136"/>
    </source>
</evidence>
<dbReference type="AlphaFoldDB" id="Q116Z0"/>
<dbReference type="Pfam" id="PF00924">
    <property type="entry name" value="MS_channel_2nd"/>
    <property type="match status" value="1"/>
</dbReference>
<protein>
    <submittedName>
        <fullName evidence="7">MscS Mechanosensitive ion channel</fullName>
    </submittedName>
</protein>
<dbReference type="eggNOG" id="COG0668">
    <property type="taxonomic scope" value="Bacteria"/>
</dbReference>
<dbReference type="STRING" id="203124.Tery_1065"/>
<sequence length="373" mass="41716">MEAISVIINNITTIKIMNIPVITILFICLVLITTLVFKRLLSIIVIKRIEALTSKTKTTLDDQLIAVLKKPIGWFIYLLGLWIIQLILTDYISPQLNQTITGIINLAIVGNFALIIYRISPILGEFFIILSAQTDTELDDIISPYIPKLLRLTAIVIFGLKVAELLLGASATALLGLIGGAGLTLGLLFKDFVGDWLATIIIYSDSLYRIDDWLLLPSGRWAEVKHIGIRSTTIYIGFEGATLKVPNSKMIDGNIKNLSQQPNEKKKAAIDLYIKIDGISARKIAYLNDKIRGIPKSIDLLYDSCVVRFNGLEKNARVIRVIGFTNDLDNYSRAYDQLNLAILALLEQEEIDLFDVNILSDTETYQNWQSSQN</sequence>
<dbReference type="GO" id="GO:0016020">
    <property type="term" value="C:membrane"/>
    <property type="evidence" value="ECO:0007669"/>
    <property type="project" value="UniProtKB-SubCell"/>
</dbReference>
<keyword evidence="4 5" id="KW-0472">Membrane</keyword>
<reference evidence="7" key="1">
    <citation type="submission" date="2006-06" db="EMBL/GenBank/DDBJ databases">
        <title>Complete sequence of Trichodesmium erythraeum IMS101.</title>
        <authorList>
            <consortium name="US DOE Joint Genome Institute"/>
            <person name="Copeland A."/>
            <person name="Lucas S."/>
            <person name="Lapidus A."/>
            <person name="Barry K."/>
            <person name="Detter J.C."/>
            <person name="Glavina del Rio T."/>
            <person name="Hammon N."/>
            <person name="Israni S."/>
            <person name="Dalin E."/>
            <person name="Tice H."/>
            <person name="Pitluck S."/>
            <person name="Kiss H."/>
            <person name="Munk A.C."/>
            <person name="Brettin T."/>
            <person name="Bruce D."/>
            <person name="Han C."/>
            <person name="Tapia R."/>
            <person name="Gilna P."/>
            <person name="Schmutz J."/>
            <person name="Larimer F."/>
            <person name="Land M."/>
            <person name="Hauser L."/>
            <person name="Kyrpides N."/>
            <person name="Kim E."/>
            <person name="Richardson P."/>
        </authorList>
    </citation>
    <scope>NUCLEOTIDE SEQUENCE [LARGE SCALE GENOMIC DNA]</scope>
    <source>
        <strain evidence="7">IMS101</strain>
    </source>
</reference>
<dbReference type="InterPro" id="IPR010920">
    <property type="entry name" value="LSM_dom_sf"/>
</dbReference>
<evidence type="ECO:0000256" key="5">
    <source>
        <dbReference type="SAM" id="Phobius"/>
    </source>
</evidence>
<dbReference type="HOGENOM" id="CLU_741745_0_0_3"/>
<comment type="subcellular location">
    <subcellularLocation>
        <location evidence="1">Membrane</location>
    </subcellularLocation>
</comment>
<dbReference type="OrthoDB" id="450694at2"/>